<dbReference type="EMBL" id="CH902617">
    <property type="protein sequence ID" value="EDV41602.1"/>
    <property type="molecule type" value="Genomic_DNA"/>
</dbReference>
<dbReference type="InterPro" id="IPR004119">
    <property type="entry name" value="EcKL"/>
</dbReference>
<proteinExistence type="predicted"/>
<evidence type="ECO:0000313" key="3">
    <source>
        <dbReference type="Proteomes" id="UP000007801"/>
    </source>
</evidence>
<dbReference type="GO" id="GO:0016740">
    <property type="term" value="F:transferase activity"/>
    <property type="evidence" value="ECO:0007669"/>
    <property type="project" value="UniProtKB-KW"/>
</dbReference>
<dbReference type="InterPro" id="IPR011009">
    <property type="entry name" value="Kinase-like_dom_sf"/>
</dbReference>
<sequence>MSENAGAEQFNEDELVAPSWLNTEFIEGVLRSHEKAPELKVTDLKITPASAQGDHYASVMFRTTAEYTTMKGKFTKPLILKTMPHEEGHKKDMLSNSHLFSTEIGMYSKVLPEFERILREAGDSTKLYVPCVYHSMEPRQVLIFEDLVPQGYAVIRDRPVTPEEQKAVFTKLAKWHAVSMKVINEQPDFLNDFQYGLIEMPTVMNDPMVTTGMANFVEMLSVDPELTKYKAYFSKMQDVYLSRMAEVMQEFRKNRQPDGHYVLSHGDFHLRNMMFRSNKNSGAFEDVMFVDFQISNVCPSSVDLIYSIYMLLEPEQRCELGKDVINYYFSVLVDTLKKVGYKGVFPTQDGLWKEIHRHKYYDFFLMSTFMPMILAIKANAFKMADLIQNNDIRKKVYFLDGYQEELKKLLPKFEELGYFKTI</sequence>
<dbReference type="OMA" id="QQIHRHK"/>
<dbReference type="Proteomes" id="UP000007801">
    <property type="component" value="Unassembled WGS sequence"/>
</dbReference>
<keyword evidence="3" id="KW-1185">Reference proteome</keyword>
<dbReference type="KEGG" id="dan:6500350"/>
<dbReference type="PANTHER" id="PTHR11012:SF12">
    <property type="entry name" value="CHK KINASE-LIKE DOMAIN-CONTAINING PROTEIN-RELATED"/>
    <property type="match status" value="1"/>
</dbReference>
<dbReference type="Pfam" id="PF02958">
    <property type="entry name" value="EcKL"/>
    <property type="match status" value="1"/>
</dbReference>
<evidence type="ECO:0000259" key="1">
    <source>
        <dbReference type="SMART" id="SM00587"/>
    </source>
</evidence>
<keyword evidence="2" id="KW-0808">Transferase</keyword>
<dbReference type="SMART" id="SM00587">
    <property type="entry name" value="CHK"/>
    <property type="match status" value="1"/>
</dbReference>
<accession>B3LWK8</accession>
<dbReference type="SUPFAM" id="SSF56112">
    <property type="entry name" value="Protein kinase-like (PK-like)"/>
    <property type="match status" value="1"/>
</dbReference>
<dbReference type="PhylomeDB" id="B3LWK8"/>
<dbReference type="eggNOG" id="ENOG502RZD1">
    <property type="taxonomic scope" value="Eukaryota"/>
</dbReference>
<evidence type="ECO:0000313" key="2">
    <source>
        <dbReference type="EMBL" id="EDV41602.1"/>
    </source>
</evidence>
<dbReference type="AlphaFoldDB" id="B3LWK8"/>
<dbReference type="STRING" id="7217.B3LWK8"/>
<name>B3LWK8_DROAN</name>
<dbReference type="PANTHER" id="PTHR11012">
    <property type="entry name" value="PROTEIN KINASE-LIKE DOMAIN-CONTAINING"/>
    <property type="match status" value="1"/>
</dbReference>
<dbReference type="HOGENOM" id="CLU_010718_0_1_1"/>
<dbReference type="GeneID" id="6500350"/>
<reference evidence="2 3" key="1">
    <citation type="journal article" date="2007" name="Nature">
        <title>Evolution of genes and genomes on the Drosophila phylogeny.</title>
        <authorList>
            <consortium name="Drosophila 12 Genomes Consortium"/>
            <person name="Clark A.G."/>
            <person name="Eisen M.B."/>
            <person name="Smith D.R."/>
            <person name="Bergman C.M."/>
            <person name="Oliver B."/>
            <person name="Markow T.A."/>
            <person name="Kaufman T.C."/>
            <person name="Kellis M."/>
            <person name="Gelbart W."/>
            <person name="Iyer V.N."/>
            <person name="Pollard D.A."/>
            <person name="Sackton T.B."/>
            <person name="Larracuente A.M."/>
            <person name="Singh N.D."/>
            <person name="Abad J.P."/>
            <person name="Abt D.N."/>
            <person name="Adryan B."/>
            <person name="Aguade M."/>
            <person name="Akashi H."/>
            <person name="Anderson W.W."/>
            <person name="Aquadro C.F."/>
            <person name="Ardell D.H."/>
            <person name="Arguello R."/>
            <person name="Artieri C.G."/>
            <person name="Barbash D.A."/>
            <person name="Barker D."/>
            <person name="Barsanti P."/>
            <person name="Batterham P."/>
            <person name="Batzoglou S."/>
            <person name="Begun D."/>
            <person name="Bhutkar A."/>
            <person name="Blanco E."/>
            <person name="Bosak S.A."/>
            <person name="Bradley R.K."/>
            <person name="Brand A.D."/>
            <person name="Brent M.R."/>
            <person name="Brooks A.N."/>
            <person name="Brown R.H."/>
            <person name="Butlin R.K."/>
            <person name="Caggese C."/>
            <person name="Calvi B.R."/>
            <person name="Bernardo de Carvalho A."/>
            <person name="Caspi A."/>
            <person name="Castrezana S."/>
            <person name="Celniker S.E."/>
            <person name="Chang J.L."/>
            <person name="Chapple C."/>
            <person name="Chatterji S."/>
            <person name="Chinwalla A."/>
            <person name="Civetta A."/>
            <person name="Clifton S.W."/>
            <person name="Comeron J.M."/>
            <person name="Costello J.C."/>
            <person name="Coyne J.A."/>
            <person name="Daub J."/>
            <person name="David R.G."/>
            <person name="Delcher A.L."/>
            <person name="Delehaunty K."/>
            <person name="Do C.B."/>
            <person name="Ebling H."/>
            <person name="Edwards K."/>
            <person name="Eickbush T."/>
            <person name="Evans J.D."/>
            <person name="Filipski A."/>
            <person name="Findeiss S."/>
            <person name="Freyhult E."/>
            <person name="Fulton L."/>
            <person name="Fulton R."/>
            <person name="Garcia A.C."/>
            <person name="Gardiner A."/>
            <person name="Garfield D.A."/>
            <person name="Garvin B.E."/>
            <person name="Gibson G."/>
            <person name="Gilbert D."/>
            <person name="Gnerre S."/>
            <person name="Godfrey J."/>
            <person name="Good R."/>
            <person name="Gotea V."/>
            <person name="Gravely B."/>
            <person name="Greenberg A.J."/>
            <person name="Griffiths-Jones S."/>
            <person name="Gross S."/>
            <person name="Guigo R."/>
            <person name="Gustafson E.A."/>
            <person name="Haerty W."/>
            <person name="Hahn M.W."/>
            <person name="Halligan D.L."/>
            <person name="Halpern A.L."/>
            <person name="Halter G.M."/>
            <person name="Han M.V."/>
            <person name="Heger A."/>
            <person name="Hillier L."/>
            <person name="Hinrichs A.S."/>
            <person name="Holmes I."/>
            <person name="Hoskins R.A."/>
            <person name="Hubisz M.J."/>
            <person name="Hultmark D."/>
            <person name="Huntley M.A."/>
            <person name="Jaffe D.B."/>
            <person name="Jagadeeshan S."/>
            <person name="Jeck W.R."/>
            <person name="Johnson J."/>
            <person name="Jones C.D."/>
            <person name="Jordan W.C."/>
            <person name="Karpen G.H."/>
            <person name="Kataoka E."/>
            <person name="Keightley P.D."/>
            <person name="Kheradpour P."/>
            <person name="Kirkness E.F."/>
            <person name="Koerich L.B."/>
            <person name="Kristiansen K."/>
            <person name="Kudrna D."/>
            <person name="Kulathinal R.J."/>
            <person name="Kumar S."/>
            <person name="Kwok R."/>
            <person name="Lander E."/>
            <person name="Langley C.H."/>
            <person name="Lapoint R."/>
            <person name="Lazzaro B.P."/>
            <person name="Lee S.J."/>
            <person name="Levesque L."/>
            <person name="Li R."/>
            <person name="Lin C.F."/>
            <person name="Lin M.F."/>
            <person name="Lindblad-Toh K."/>
            <person name="Llopart A."/>
            <person name="Long M."/>
            <person name="Low L."/>
            <person name="Lozovsky E."/>
            <person name="Lu J."/>
            <person name="Luo M."/>
            <person name="Machado C.A."/>
            <person name="Makalowski W."/>
            <person name="Marzo M."/>
            <person name="Matsuda M."/>
            <person name="Matzkin L."/>
            <person name="McAllister B."/>
            <person name="McBride C.S."/>
            <person name="McKernan B."/>
            <person name="McKernan K."/>
            <person name="Mendez-Lago M."/>
            <person name="Minx P."/>
            <person name="Mollenhauer M.U."/>
            <person name="Montooth K."/>
            <person name="Mount S.M."/>
            <person name="Mu X."/>
            <person name="Myers E."/>
            <person name="Negre B."/>
            <person name="Newfeld S."/>
            <person name="Nielsen R."/>
            <person name="Noor M.A."/>
            <person name="O'Grady P."/>
            <person name="Pachter L."/>
            <person name="Papaceit M."/>
            <person name="Parisi M.J."/>
            <person name="Parisi M."/>
            <person name="Parts L."/>
            <person name="Pedersen J.S."/>
            <person name="Pesole G."/>
            <person name="Phillippy A.M."/>
            <person name="Ponting C.P."/>
            <person name="Pop M."/>
            <person name="Porcelli D."/>
            <person name="Powell J.R."/>
            <person name="Prohaska S."/>
            <person name="Pruitt K."/>
            <person name="Puig M."/>
            <person name="Quesneville H."/>
            <person name="Ram K.R."/>
            <person name="Rand D."/>
            <person name="Rasmussen M.D."/>
            <person name="Reed L.K."/>
            <person name="Reenan R."/>
            <person name="Reily A."/>
            <person name="Remington K.A."/>
            <person name="Rieger T.T."/>
            <person name="Ritchie M.G."/>
            <person name="Robin C."/>
            <person name="Rogers Y.H."/>
            <person name="Rohde C."/>
            <person name="Rozas J."/>
            <person name="Rubenfield M.J."/>
            <person name="Ruiz A."/>
            <person name="Russo S."/>
            <person name="Salzberg S.L."/>
            <person name="Sanchez-Gracia A."/>
            <person name="Saranga D.J."/>
            <person name="Sato H."/>
            <person name="Schaeffer S.W."/>
            <person name="Schatz M.C."/>
            <person name="Schlenke T."/>
            <person name="Schwartz R."/>
            <person name="Segarra C."/>
            <person name="Singh R.S."/>
            <person name="Sirot L."/>
            <person name="Sirota M."/>
            <person name="Sisneros N.B."/>
            <person name="Smith C.D."/>
            <person name="Smith T.F."/>
            <person name="Spieth J."/>
            <person name="Stage D.E."/>
            <person name="Stark A."/>
            <person name="Stephan W."/>
            <person name="Strausberg R.L."/>
            <person name="Strempel S."/>
            <person name="Sturgill D."/>
            <person name="Sutton G."/>
            <person name="Sutton G.G."/>
            <person name="Tao W."/>
            <person name="Teichmann S."/>
            <person name="Tobari Y.N."/>
            <person name="Tomimura Y."/>
            <person name="Tsolas J.M."/>
            <person name="Valente V.L."/>
            <person name="Venter E."/>
            <person name="Venter J.C."/>
            <person name="Vicario S."/>
            <person name="Vieira F.G."/>
            <person name="Vilella A.J."/>
            <person name="Villasante A."/>
            <person name="Walenz B."/>
            <person name="Wang J."/>
            <person name="Wasserman M."/>
            <person name="Watts T."/>
            <person name="Wilson D."/>
            <person name="Wilson R.K."/>
            <person name="Wing R.A."/>
            <person name="Wolfner M.F."/>
            <person name="Wong A."/>
            <person name="Wong G.K."/>
            <person name="Wu C.I."/>
            <person name="Wu G."/>
            <person name="Yamamoto D."/>
            <person name="Yang H.P."/>
            <person name="Yang S.P."/>
            <person name="Yorke J.A."/>
            <person name="Yoshida K."/>
            <person name="Zdobnov E."/>
            <person name="Zhang P."/>
            <person name="Zhang Y."/>
            <person name="Zimin A.V."/>
            <person name="Baldwin J."/>
            <person name="Abdouelleil A."/>
            <person name="Abdulkadir J."/>
            <person name="Abebe A."/>
            <person name="Abera B."/>
            <person name="Abreu J."/>
            <person name="Acer S.C."/>
            <person name="Aftuck L."/>
            <person name="Alexander A."/>
            <person name="An P."/>
            <person name="Anderson E."/>
            <person name="Anderson S."/>
            <person name="Arachi H."/>
            <person name="Azer M."/>
            <person name="Bachantsang P."/>
            <person name="Barry A."/>
            <person name="Bayul T."/>
            <person name="Berlin A."/>
            <person name="Bessette D."/>
            <person name="Bloom T."/>
            <person name="Blye J."/>
            <person name="Boguslavskiy L."/>
            <person name="Bonnet C."/>
            <person name="Boukhgalter B."/>
            <person name="Bourzgui I."/>
            <person name="Brown A."/>
            <person name="Cahill P."/>
            <person name="Channer S."/>
            <person name="Cheshatsang Y."/>
            <person name="Chuda L."/>
            <person name="Citroen M."/>
            <person name="Collymore A."/>
            <person name="Cooke P."/>
            <person name="Costello M."/>
            <person name="D'Aco K."/>
            <person name="Daza R."/>
            <person name="De Haan G."/>
            <person name="DeGray S."/>
            <person name="DeMaso C."/>
            <person name="Dhargay N."/>
            <person name="Dooley K."/>
            <person name="Dooley E."/>
            <person name="Doricent M."/>
            <person name="Dorje P."/>
            <person name="Dorjee K."/>
            <person name="Dupes A."/>
            <person name="Elong R."/>
            <person name="Falk J."/>
            <person name="Farina A."/>
            <person name="Faro S."/>
            <person name="Ferguson D."/>
            <person name="Fisher S."/>
            <person name="Foley C.D."/>
            <person name="Franke A."/>
            <person name="Friedrich D."/>
            <person name="Gadbois L."/>
            <person name="Gearin G."/>
            <person name="Gearin C.R."/>
            <person name="Giannoukos G."/>
            <person name="Goode T."/>
            <person name="Graham J."/>
            <person name="Grandbois E."/>
            <person name="Grewal S."/>
            <person name="Gyaltsen K."/>
            <person name="Hafez N."/>
            <person name="Hagos B."/>
            <person name="Hall J."/>
            <person name="Henson C."/>
            <person name="Hollinger A."/>
            <person name="Honan T."/>
            <person name="Huard M.D."/>
            <person name="Hughes L."/>
            <person name="Hurhula B."/>
            <person name="Husby M.E."/>
            <person name="Kamat A."/>
            <person name="Kanga B."/>
            <person name="Kashin S."/>
            <person name="Khazanovich D."/>
            <person name="Kisner P."/>
            <person name="Lance K."/>
            <person name="Lara M."/>
            <person name="Lee W."/>
            <person name="Lennon N."/>
            <person name="Letendre F."/>
            <person name="LeVine R."/>
            <person name="Lipovsky A."/>
            <person name="Liu X."/>
            <person name="Liu J."/>
            <person name="Liu S."/>
            <person name="Lokyitsang T."/>
            <person name="Lokyitsang Y."/>
            <person name="Lubonja R."/>
            <person name="Lui A."/>
            <person name="MacDonald P."/>
            <person name="Magnisalis V."/>
            <person name="Maru K."/>
            <person name="Matthews C."/>
            <person name="McCusker W."/>
            <person name="McDonough S."/>
            <person name="Mehta T."/>
            <person name="Meldrim J."/>
            <person name="Meneus L."/>
            <person name="Mihai O."/>
            <person name="Mihalev A."/>
            <person name="Mihova T."/>
            <person name="Mittelman R."/>
            <person name="Mlenga V."/>
            <person name="Montmayeur A."/>
            <person name="Mulrain L."/>
            <person name="Navidi A."/>
            <person name="Naylor J."/>
            <person name="Negash T."/>
            <person name="Nguyen T."/>
            <person name="Nguyen N."/>
            <person name="Nicol R."/>
            <person name="Norbu C."/>
            <person name="Norbu N."/>
            <person name="Novod N."/>
            <person name="O'Neill B."/>
            <person name="Osman S."/>
            <person name="Markiewicz E."/>
            <person name="Oyono O.L."/>
            <person name="Patti C."/>
            <person name="Phunkhang P."/>
            <person name="Pierre F."/>
            <person name="Priest M."/>
            <person name="Raghuraman S."/>
            <person name="Rege F."/>
            <person name="Reyes R."/>
            <person name="Rise C."/>
            <person name="Rogov P."/>
            <person name="Ross K."/>
            <person name="Ryan E."/>
            <person name="Settipalli S."/>
            <person name="Shea T."/>
            <person name="Sherpa N."/>
            <person name="Shi L."/>
            <person name="Shih D."/>
            <person name="Sparrow T."/>
            <person name="Spaulding J."/>
            <person name="Stalker J."/>
            <person name="Stange-Thomann N."/>
            <person name="Stavropoulos S."/>
            <person name="Stone C."/>
            <person name="Strader C."/>
            <person name="Tesfaye S."/>
            <person name="Thomson T."/>
            <person name="Thoulutsang Y."/>
            <person name="Thoulutsang D."/>
            <person name="Topham K."/>
            <person name="Topping I."/>
            <person name="Tsamla T."/>
            <person name="Vassiliev H."/>
            <person name="Vo A."/>
            <person name="Wangchuk T."/>
            <person name="Wangdi T."/>
            <person name="Weiand M."/>
            <person name="Wilkinson J."/>
            <person name="Wilson A."/>
            <person name="Yadav S."/>
            <person name="Young G."/>
            <person name="Yu Q."/>
            <person name="Zembek L."/>
            <person name="Zhong D."/>
            <person name="Zimmer A."/>
            <person name="Zwirko Z."/>
            <person name="Jaffe D.B."/>
            <person name="Alvarez P."/>
            <person name="Brockman W."/>
            <person name="Butler J."/>
            <person name="Chin C."/>
            <person name="Gnerre S."/>
            <person name="Grabherr M."/>
            <person name="Kleber M."/>
            <person name="Mauceli E."/>
            <person name="MacCallum I."/>
        </authorList>
    </citation>
    <scope>NUCLEOTIDE SEQUENCE [LARGE SCALE GENOMIC DNA]</scope>
    <source>
        <strain evidence="3">Tucson 14024-0371.13</strain>
    </source>
</reference>
<organism evidence="2 3">
    <name type="scientific">Drosophila ananassae</name>
    <name type="common">Fruit fly</name>
    <dbReference type="NCBI Taxonomy" id="7217"/>
    <lineage>
        <taxon>Eukaryota</taxon>
        <taxon>Metazoa</taxon>
        <taxon>Ecdysozoa</taxon>
        <taxon>Arthropoda</taxon>
        <taxon>Hexapoda</taxon>
        <taxon>Insecta</taxon>
        <taxon>Pterygota</taxon>
        <taxon>Neoptera</taxon>
        <taxon>Endopterygota</taxon>
        <taxon>Diptera</taxon>
        <taxon>Brachycera</taxon>
        <taxon>Muscomorpha</taxon>
        <taxon>Ephydroidea</taxon>
        <taxon>Drosophilidae</taxon>
        <taxon>Drosophila</taxon>
        <taxon>Sophophora</taxon>
    </lineage>
</organism>
<gene>
    <name evidence="2" type="primary">Dana\GF17566</name>
    <name evidence="2" type="synonym">dana_GLEANR_18829</name>
    <name evidence="2" type="ORF">GF17566</name>
</gene>
<dbReference type="OrthoDB" id="8250698at2759"/>
<dbReference type="InParanoid" id="B3LWK8"/>
<dbReference type="InterPro" id="IPR015897">
    <property type="entry name" value="CHK_kinase-like"/>
</dbReference>
<protein>
    <recommendedName>
        <fullName evidence="1">CHK kinase-like domain-containing protein</fullName>
    </recommendedName>
</protein>
<dbReference type="Gene3D" id="3.90.1200.10">
    <property type="match status" value="1"/>
</dbReference>
<feature type="domain" description="CHK kinase-like" evidence="1">
    <location>
        <begin position="142"/>
        <end position="338"/>
    </location>
</feature>